<feature type="domain" description="Pectinesterase inhibitor" evidence="5">
    <location>
        <begin position="36"/>
        <end position="169"/>
    </location>
</feature>
<dbReference type="InterPro" id="IPR035513">
    <property type="entry name" value="Invertase/methylesterase_inhib"/>
</dbReference>
<protein>
    <recommendedName>
        <fullName evidence="5">Pectinesterase inhibitor domain-containing protein</fullName>
    </recommendedName>
</protein>
<feature type="signal peptide" evidence="4">
    <location>
        <begin position="1"/>
        <end position="32"/>
    </location>
</feature>
<keyword evidence="2" id="KW-1015">Disulfide bond</keyword>
<dbReference type="AlphaFoldDB" id="A0A1B6Q2D8"/>
<dbReference type="Pfam" id="PF04043">
    <property type="entry name" value="PMEI"/>
    <property type="match status" value="1"/>
</dbReference>
<evidence type="ECO:0000256" key="1">
    <source>
        <dbReference type="ARBA" id="ARBA00022729"/>
    </source>
</evidence>
<dbReference type="GO" id="GO:0009827">
    <property type="term" value="P:plant-type cell wall modification"/>
    <property type="evidence" value="ECO:0000318"/>
    <property type="project" value="GO_Central"/>
</dbReference>
<evidence type="ECO:0000259" key="5">
    <source>
        <dbReference type="Pfam" id="PF04043"/>
    </source>
</evidence>
<dbReference type="GO" id="GO:0009505">
    <property type="term" value="C:plant-type cell wall"/>
    <property type="evidence" value="ECO:0000318"/>
    <property type="project" value="GO_Central"/>
</dbReference>
<dbReference type="Gramene" id="KXG32089">
    <property type="protein sequence ID" value="KXG32089"/>
    <property type="gene ID" value="SORBI_3003G099500"/>
</dbReference>
<evidence type="ECO:0000313" key="7">
    <source>
        <dbReference type="Proteomes" id="UP000000768"/>
    </source>
</evidence>
<evidence type="ECO:0000313" key="6">
    <source>
        <dbReference type="EMBL" id="KXG32089.1"/>
    </source>
</evidence>
<organism evidence="6 7">
    <name type="scientific">Sorghum bicolor</name>
    <name type="common">Sorghum</name>
    <name type="synonym">Sorghum vulgare</name>
    <dbReference type="NCBI Taxonomy" id="4558"/>
    <lineage>
        <taxon>Eukaryota</taxon>
        <taxon>Viridiplantae</taxon>
        <taxon>Streptophyta</taxon>
        <taxon>Embryophyta</taxon>
        <taxon>Tracheophyta</taxon>
        <taxon>Spermatophyta</taxon>
        <taxon>Magnoliopsida</taxon>
        <taxon>Liliopsida</taxon>
        <taxon>Poales</taxon>
        <taxon>Poaceae</taxon>
        <taxon>PACMAD clade</taxon>
        <taxon>Panicoideae</taxon>
        <taxon>Andropogonodae</taxon>
        <taxon>Andropogoneae</taxon>
        <taxon>Sorghinae</taxon>
        <taxon>Sorghum</taxon>
    </lineage>
</organism>
<evidence type="ECO:0000256" key="3">
    <source>
        <dbReference type="ARBA" id="ARBA00038471"/>
    </source>
</evidence>
<dbReference type="InParanoid" id="A0A1B6Q2D8"/>
<evidence type="ECO:0000256" key="4">
    <source>
        <dbReference type="SAM" id="SignalP"/>
    </source>
</evidence>
<gene>
    <name evidence="6" type="ORF">SORBI_3003G099500</name>
</gene>
<keyword evidence="1 4" id="KW-0732">Signal</keyword>
<dbReference type="PANTHER" id="PTHR35357:SF8">
    <property type="entry name" value="OS01G0111000 PROTEIN"/>
    <property type="match status" value="1"/>
</dbReference>
<feature type="chain" id="PRO_5008589352" description="Pectinesterase inhibitor domain-containing protein" evidence="4">
    <location>
        <begin position="33"/>
        <end position="212"/>
    </location>
</feature>
<dbReference type="GO" id="GO:0004857">
    <property type="term" value="F:enzyme inhibitor activity"/>
    <property type="evidence" value="ECO:0000318"/>
    <property type="project" value="GO_Central"/>
</dbReference>
<reference evidence="7" key="2">
    <citation type="journal article" date="2018" name="Plant J.">
        <title>The Sorghum bicolor reference genome: improved assembly, gene annotations, a transcriptome atlas, and signatures of genome organization.</title>
        <authorList>
            <person name="McCormick R.F."/>
            <person name="Truong S.K."/>
            <person name="Sreedasyam A."/>
            <person name="Jenkins J."/>
            <person name="Shu S."/>
            <person name="Sims D."/>
            <person name="Kennedy M."/>
            <person name="Amirebrahimi M."/>
            <person name="Weers B.D."/>
            <person name="McKinley B."/>
            <person name="Mattison A."/>
            <person name="Morishige D.T."/>
            <person name="Grimwood J."/>
            <person name="Schmutz J."/>
            <person name="Mullet J.E."/>
        </authorList>
    </citation>
    <scope>NUCLEOTIDE SEQUENCE [LARGE SCALE GENOMIC DNA]</scope>
    <source>
        <strain evidence="7">cv. BTx623</strain>
    </source>
</reference>
<dbReference type="PANTHER" id="PTHR35357">
    <property type="entry name" value="OS02G0537100 PROTEIN"/>
    <property type="match status" value="1"/>
</dbReference>
<dbReference type="EMBL" id="CM000762">
    <property type="protein sequence ID" value="KXG32089.1"/>
    <property type="molecule type" value="Genomic_DNA"/>
</dbReference>
<name>A0A1B6Q2D8_SORBI</name>
<evidence type="ECO:0000256" key="2">
    <source>
        <dbReference type="ARBA" id="ARBA00023157"/>
    </source>
</evidence>
<dbReference type="Proteomes" id="UP000000768">
    <property type="component" value="Chromosome 3"/>
</dbReference>
<sequence>MAASTSRTSPGNHKVLLAALLCIAAFFPGSSASTPLVAQTCGRTSNQRLCVSLLESSNRSRSATTVRDLAIIAVRGARRSVLRARLRAWDLSHGARRETTTPAAGRLVARCAALYRDCLHAAAHALARVTHMPAYDDGGRVAADDAVAALRVFPEKCQRLFDAQEIVSPLEQVNRDTEDKLRVASEIVHLLRRSRLEPPSPSRHGDVERTNV</sequence>
<dbReference type="NCBIfam" id="TIGR01614">
    <property type="entry name" value="PME_inhib"/>
    <property type="match status" value="1"/>
</dbReference>
<keyword evidence="7" id="KW-1185">Reference proteome</keyword>
<dbReference type="Gene3D" id="1.20.140.40">
    <property type="entry name" value="Invertase/pectin methylesterase inhibitor family protein"/>
    <property type="match status" value="1"/>
</dbReference>
<reference evidence="6 7" key="1">
    <citation type="journal article" date="2009" name="Nature">
        <title>The Sorghum bicolor genome and the diversification of grasses.</title>
        <authorList>
            <person name="Paterson A.H."/>
            <person name="Bowers J.E."/>
            <person name="Bruggmann R."/>
            <person name="Dubchak I."/>
            <person name="Grimwood J."/>
            <person name="Gundlach H."/>
            <person name="Haberer G."/>
            <person name="Hellsten U."/>
            <person name="Mitros T."/>
            <person name="Poliakov A."/>
            <person name="Schmutz J."/>
            <person name="Spannagl M."/>
            <person name="Tang H."/>
            <person name="Wang X."/>
            <person name="Wicker T."/>
            <person name="Bharti A.K."/>
            <person name="Chapman J."/>
            <person name="Feltus F.A."/>
            <person name="Gowik U."/>
            <person name="Grigoriev I.V."/>
            <person name="Lyons E."/>
            <person name="Maher C.A."/>
            <person name="Martis M."/>
            <person name="Narechania A."/>
            <person name="Otillar R.P."/>
            <person name="Penning B.W."/>
            <person name="Salamov A.A."/>
            <person name="Wang Y."/>
            <person name="Zhang L."/>
            <person name="Carpita N.C."/>
            <person name="Freeling M."/>
            <person name="Gingle A.R."/>
            <person name="Hash C.T."/>
            <person name="Keller B."/>
            <person name="Klein P."/>
            <person name="Kresovich S."/>
            <person name="McCann M.C."/>
            <person name="Ming R."/>
            <person name="Peterson D.G."/>
            <person name="Mehboob-ur-Rahman"/>
            <person name="Ware D."/>
            <person name="Westhoff P."/>
            <person name="Mayer K.F."/>
            <person name="Messing J."/>
            <person name="Rokhsar D.S."/>
        </authorList>
    </citation>
    <scope>NUCLEOTIDE SEQUENCE [LARGE SCALE GENOMIC DNA]</scope>
    <source>
        <strain evidence="7">cv. BTx623</strain>
    </source>
</reference>
<dbReference type="InterPro" id="IPR006501">
    <property type="entry name" value="Pectinesterase_inhib_dom"/>
</dbReference>
<proteinExistence type="inferred from homology"/>
<comment type="similarity">
    <text evidence="3">Belongs to the PMEI family.</text>
</comment>
<accession>A0A1B6Q2D8</accession>
<dbReference type="OrthoDB" id="692565at2759"/>
<dbReference type="SUPFAM" id="SSF101148">
    <property type="entry name" value="Plant invertase/pectin methylesterase inhibitor"/>
    <property type="match status" value="1"/>
</dbReference>